<evidence type="ECO:0000313" key="1">
    <source>
        <dbReference type="EMBL" id="PKC63032.1"/>
    </source>
</evidence>
<evidence type="ECO:0008006" key="3">
    <source>
        <dbReference type="Google" id="ProtNLM"/>
    </source>
</evidence>
<reference evidence="1 2" key="2">
    <citation type="submission" date="2017-10" db="EMBL/GenBank/DDBJ databases">
        <title>Genome analyses suggest a sexual origin of heterokaryosis in a supposedly ancient asexual fungus.</title>
        <authorList>
            <person name="Corradi N."/>
            <person name="Sedzielewska K."/>
            <person name="Noel J."/>
            <person name="Charron P."/>
            <person name="Farinelli L."/>
            <person name="Marton T."/>
            <person name="Kruger M."/>
            <person name="Pelin A."/>
            <person name="Brachmann A."/>
            <person name="Corradi N."/>
        </authorList>
    </citation>
    <scope>NUCLEOTIDE SEQUENCE [LARGE SCALE GENOMIC DNA]</scope>
    <source>
        <strain evidence="1 2">A1</strain>
    </source>
</reference>
<feature type="non-terminal residue" evidence="1">
    <location>
        <position position="215"/>
    </location>
</feature>
<gene>
    <name evidence="1" type="ORF">RhiirA1_423223</name>
</gene>
<dbReference type="AlphaFoldDB" id="A0A2N0RIB4"/>
<dbReference type="VEuPathDB" id="FungiDB:RhiirA1_423223"/>
<protein>
    <recommendedName>
        <fullName evidence="3">F-box domain-containing protein</fullName>
    </recommendedName>
</protein>
<name>A0A2N0RIB4_9GLOM</name>
<dbReference type="Proteomes" id="UP000232688">
    <property type="component" value="Unassembled WGS sequence"/>
</dbReference>
<evidence type="ECO:0000313" key="2">
    <source>
        <dbReference type="Proteomes" id="UP000232688"/>
    </source>
</evidence>
<reference evidence="1 2" key="1">
    <citation type="submission" date="2017-10" db="EMBL/GenBank/DDBJ databases">
        <title>Extensive intraspecific genome diversity in a model arbuscular mycorrhizal fungus.</title>
        <authorList>
            <person name="Chen E.C.H."/>
            <person name="Morin E."/>
            <person name="Baudet D."/>
            <person name="Noel J."/>
            <person name="Ndikumana S."/>
            <person name="Charron P."/>
            <person name="St-Onge C."/>
            <person name="Giorgi J."/>
            <person name="Grigoriev I.V."/>
            <person name="Roux C."/>
            <person name="Martin F.M."/>
            <person name="Corradi N."/>
        </authorList>
    </citation>
    <scope>NUCLEOTIDE SEQUENCE [LARGE SCALE GENOMIC DNA]</scope>
    <source>
        <strain evidence="1 2">A1</strain>
    </source>
</reference>
<organism evidence="1 2">
    <name type="scientific">Rhizophagus irregularis</name>
    <dbReference type="NCBI Taxonomy" id="588596"/>
    <lineage>
        <taxon>Eukaryota</taxon>
        <taxon>Fungi</taxon>
        <taxon>Fungi incertae sedis</taxon>
        <taxon>Mucoromycota</taxon>
        <taxon>Glomeromycotina</taxon>
        <taxon>Glomeromycetes</taxon>
        <taxon>Glomerales</taxon>
        <taxon>Glomeraceae</taxon>
        <taxon>Rhizophagus</taxon>
    </lineage>
</organism>
<sequence>MSCSKIFSGDLPELIYEIIKNFHNDYSTLHSCVLVNRLWCRLAIPLLWENPFSIPTGNYNFIEVYLYNLNDLKTQLNKYIFIDYLLLSNTLFDYPSFIRYLSMYKISLSIVRWLKANDKTSKFNNRNDSKSVLEFKEFKELIEMSLIKLFIENEANLHTFEIKVDYNKYCNNILESILQNPNFINKIGNLKFSILRSNTLTNDRILQIINPHQNL</sequence>
<accession>A0A2N0RIB4</accession>
<comment type="caution">
    <text evidence="1">The sequence shown here is derived from an EMBL/GenBank/DDBJ whole genome shotgun (WGS) entry which is preliminary data.</text>
</comment>
<dbReference type="EMBL" id="LLXH01000781">
    <property type="protein sequence ID" value="PKC63032.1"/>
    <property type="molecule type" value="Genomic_DNA"/>
</dbReference>
<proteinExistence type="predicted"/>